<evidence type="ECO:0000313" key="8">
    <source>
        <dbReference type="Proteomes" id="UP001605036"/>
    </source>
</evidence>
<feature type="transmembrane region" description="Helical" evidence="5">
    <location>
        <begin position="54"/>
        <end position="79"/>
    </location>
</feature>
<evidence type="ECO:0000256" key="2">
    <source>
        <dbReference type="ARBA" id="ARBA00022692"/>
    </source>
</evidence>
<accession>A0ABD1YUK6</accession>
<evidence type="ECO:0000259" key="6">
    <source>
        <dbReference type="Pfam" id="PF03168"/>
    </source>
</evidence>
<dbReference type="GO" id="GO:0016020">
    <property type="term" value="C:membrane"/>
    <property type="evidence" value="ECO:0007669"/>
    <property type="project" value="UniProtKB-SubCell"/>
</dbReference>
<evidence type="ECO:0000256" key="4">
    <source>
        <dbReference type="ARBA" id="ARBA00023136"/>
    </source>
</evidence>
<dbReference type="PANTHER" id="PTHR31234">
    <property type="entry name" value="LATE EMBRYOGENESIS ABUNDANT (LEA) HYDROXYPROLINE-RICH GLYCOPROTEIN FAMILY"/>
    <property type="match status" value="1"/>
</dbReference>
<dbReference type="InterPro" id="IPR044839">
    <property type="entry name" value="NDR1-like"/>
</dbReference>
<dbReference type="EMBL" id="JBHFFA010000003">
    <property type="protein sequence ID" value="KAL2634457.1"/>
    <property type="molecule type" value="Genomic_DNA"/>
</dbReference>
<sequence>MGKGSVYPNAANNAPHAPPAYYTVTGKPGEGSLPYPAVYAAPKKHRRSCCCCCFAWLCSLLVILVVALGIASLVFWLVVRPKIPDYEVTDVRITGLQQSLTTGQLNTGLSFTLDTYNPNKKMGFYYDDIDIEVETLDLVIGQGQIPPFYQGHKNRTIITQTLKSQQIPLTQDNKDKLLKAQDDNKLLLKVKIDVKAGVKVGDVKSSKIKVKVRCDVEIDPSLTGNQVLSKDCKVKR</sequence>
<evidence type="ECO:0000256" key="3">
    <source>
        <dbReference type="ARBA" id="ARBA00022989"/>
    </source>
</evidence>
<keyword evidence="8" id="KW-1185">Reference proteome</keyword>
<reference evidence="7 8" key="1">
    <citation type="submission" date="2024-09" db="EMBL/GenBank/DDBJ databases">
        <title>Chromosome-scale assembly of Riccia fluitans.</title>
        <authorList>
            <person name="Paukszto L."/>
            <person name="Sawicki J."/>
            <person name="Karawczyk K."/>
            <person name="Piernik-Szablinska J."/>
            <person name="Szczecinska M."/>
            <person name="Mazdziarz M."/>
        </authorList>
    </citation>
    <scope>NUCLEOTIDE SEQUENCE [LARGE SCALE GENOMIC DNA]</scope>
    <source>
        <strain evidence="7">Rf_01</strain>
        <tissue evidence="7">Aerial parts of the thallus</tissue>
    </source>
</reference>
<name>A0ABD1YUK6_9MARC</name>
<keyword evidence="3 5" id="KW-1133">Transmembrane helix</keyword>
<keyword evidence="4 5" id="KW-0472">Membrane</keyword>
<comment type="subcellular location">
    <subcellularLocation>
        <location evidence="1">Membrane</location>
        <topology evidence="1">Single-pass membrane protein</topology>
    </subcellularLocation>
</comment>
<dbReference type="Proteomes" id="UP001605036">
    <property type="component" value="Unassembled WGS sequence"/>
</dbReference>
<evidence type="ECO:0000313" key="7">
    <source>
        <dbReference type="EMBL" id="KAL2634457.1"/>
    </source>
</evidence>
<dbReference type="Pfam" id="PF03168">
    <property type="entry name" value="LEA_2"/>
    <property type="match status" value="1"/>
</dbReference>
<dbReference type="InterPro" id="IPR004864">
    <property type="entry name" value="LEA_2"/>
</dbReference>
<proteinExistence type="predicted"/>
<gene>
    <name evidence="7" type="ORF">R1flu_005936</name>
</gene>
<keyword evidence="2 5" id="KW-0812">Transmembrane</keyword>
<feature type="domain" description="Late embryogenesis abundant protein LEA-2 subgroup" evidence="6">
    <location>
        <begin position="112"/>
        <end position="214"/>
    </location>
</feature>
<dbReference type="AlphaFoldDB" id="A0ABD1YUK6"/>
<evidence type="ECO:0000256" key="1">
    <source>
        <dbReference type="ARBA" id="ARBA00004167"/>
    </source>
</evidence>
<dbReference type="PANTHER" id="PTHR31234:SF2">
    <property type="entry name" value="OS05G0199100 PROTEIN"/>
    <property type="match status" value="1"/>
</dbReference>
<evidence type="ECO:0000256" key="5">
    <source>
        <dbReference type="SAM" id="Phobius"/>
    </source>
</evidence>
<comment type="caution">
    <text evidence="7">The sequence shown here is derived from an EMBL/GenBank/DDBJ whole genome shotgun (WGS) entry which is preliminary data.</text>
</comment>
<organism evidence="7 8">
    <name type="scientific">Riccia fluitans</name>
    <dbReference type="NCBI Taxonomy" id="41844"/>
    <lineage>
        <taxon>Eukaryota</taxon>
        <taxon>Viridiplantae</taxon>
        <taxon>Streptophyta</taxon>
        <taxon>Embryophyta</taxon>
        <taxon>Marchantiophyta</taxon>
        <taxon>Marchantiopsida</taxon>
        <taxon>Marchantiidae</taxon>
        <taxon>Marchantiales</taxon>
        <taxon>Ricciaceae</taxon>
        <taxon>Riccia</taxon>
    </lineage>
</organism>
<protein>
    <recommendedName>
        <fullName evidence="6">Late embryogenesis abundant protein LEA-2 subgroup domain-containing protein</fullName>
    </recommendedName>
</protein>